<dbReference type="EMBL" id="MCGT01000022">
    <property type="protein sequence ID" value="ORX50920.1"/>
    <property type="molecule type" value="Genomic_DNA"/>
</dbReference>
<keyword evidence="2" id="KW-1185">Reference proteome</keyword>
<dbReference type="AlphaFoldDB" id="A0A1X2GE27"/>
<sequence>MMREDNIYRTSRSERDWSVAQLSDYNIGIVNVDAATFFGRAIETVALDEVPESVLTCLTSDDIADDEDPGYDLLRFHDIVMNGGLENTVNNLVEELLRMLKFRGQRRIILTCQRLPLTMCGTSTTAETDVCVQNNDNILLLVQEDKAYRNSNDPEPQLVAEAIAAFQHNNRTRQRHLRKEPLLTYTFPCVAMVGSHARFYKIPVTQSLNEGVINGYKPLLETKVQCFDPLENNPMSGLGMAQLDSRKKIMQSFKLMKSIMLEQAELLL</sequence>
<dbReference type="OrthoDB" id="2408168at2759"/>
<protein>
    <submittedName>
        <fullName evidence="1">Uncharacterized protein</fullName>
    </submittedName>
</protein>
<evidence type="ECO:0000313" key="1">
    <source>
        <dbReference type="EMBL" id="ORX50920.1"/>
    </source>
</evidence>
<organism evidence="1 2">
    <name type="scientific">Hesseltinella vesiculosa</name>
    <dbReference type="NCBI Taxonomy" id="101127"/>
    <lineage>
        <taxon>Eukaryota</taxon>
        <taxon>Fungi</taxon>
        <taxon>Fungi incertae sedis</taxon>
        <taxon>Mucoromycota</taxon>
        <taxon>Mucoromycotina</taxon>
        <taxon>Mucoromycetes</taxon>
        <taxon>Mucorales</taxon>
        <taxon>Cunninghamellaceae</taxon>
        <taxon>Hesseltinella</taxon>
    </lineage>
</organism>
<comment type="caution">
    <text evidence="1">The sequence shown here is derived from an EMBL/GenBank/DDBJ whole genome shotgun (WGS) entry which is preliminary data.</text>
</comment>
<evidence type="ECO:0000313" key="2">
    <source>
        <dbReference type="Proteomes" id="UP000242146"/>
    </source>
</evidence>
<accession>A0A1X2GE27</accession>
<name>A0A1X2GE27_9FUNG</name>
<gene>
    <name evidence="1" type="ORF">DM01DRAFT_1337522</name>
</gene>
<reference evidence="1 2" key="1">
    <citation type="submission" date="2016-07" db="EMBL/GenBank/DDBJ databases">
        <title>Pervasive Adenine N6-methylation of Active Genes in Fungi.</title>
        <authorList>
            <consortium name="DOE Joint Genome Institute"/>
            <person name="Mondo S.J."/>
            <person name="Dannebaum R.O."/>
            <person name="Kuo R.C."/>
            <person name="Labutti K."/>
            <person name="Haridas S."/>
            <person name="Kuo A."/>
            <person name="Salamov A."/>
            <person name="Ahrendt S.R."/>
            <person name="Lipzen A."/>
            <person name="Sullivan W."/>
            <person name="Andreopoulos W.B."/>
            <person name="Clum A."/>
            <person name="Lindquist E."/>
            <person name="Daum C."/>
            <person name="Ramamoorthy G.K."/>
            <person name="Gryganskyi A."/>
            <person name="Culley D."/>
            <person name="Magnuson J.K."/>
            <person name="James T.Y."/>
            <person name="O'Malley M.A."/>
            <person name="Stajich J.E."/>
            <person name="Spatafora J.W."/>
            <person name="Visel A."/>
            <person name="Grigoriev I.V."/>
        </authorList>
    </citation>
    <scope>NUCLEOTIDE SEQUENCE [LARGE SCALE GENOMIC DNA]</scope>
    <source>
        <strain evidence="1 2">NRRL 3301</strain>
    </source>
</reference>
<dbReference type="Proteomes" id="UP000242146">
    <property type="component" value="Unassembled WGS sequence"/>
</dbReference>
<proteinExistence type="predicted"/>